<name>A0A8B8GMT9_9HEMI</name>
<evidence type="ECO:0000256" key="10">
    <source>
        <dbReference type="SAM" id="Phobius"/>
    </source>
</evidence>
<dbReference type="InterPro" id="IPR013098">
    <property type="entry name" value="Ig_I-set"/>
</dbReference>
<keyword evidence="2" id="KW-1003">Cell membrane</keyword>
<feature type="compositionally biased region" description="Polar residues" evidence="9">
    <location>
        <begin position="399"/>
        <end position="416"/>
    </location>
</feature>
<feature type="chain" id="PRO_5034910125" evidence="11">
    <location>
        <begin position="38"/>
        <end position="456"/>
    </location>
</feature>
<protein>
    <submittedName>
        <fullName evidence="14">Neurotrimin-like isoform X1</fullName>
    </submittedName>
</protein>
<feature type="transmembrane region" description="Helical" evidence="10">
    <location>
        <begin position="430"/>
        <end position="448"/>
    </location>
</feature>
<dbReference type="SMART" id="SM00409">
    <property type="entry name" value="IG"/>
    <property type="match status" value="3"/>
</dbReference>
<dbReference type="InterPro" id="IPR051170">
    <property type="entry name" value="Neural/epithelial_adhesion"/>
</dbReference>
<feature type="compositionally biased region" description="Basic and acidic residues" evidence="9">
    <location>
        <begin position="386"/>
        <end position="395"/>
    </location>
</feature>
<dbReference type="AlphaFoldDB" id="A0A8B8GMT9"/>
<accession>A0A8B8GMT9</accession>
<keyword evidence="8" id="KW-0393">Immunoglobulin domain</keyword>
<evidence type="ECO:0000256" key="9">
    <source>
        <dbReference type="SAM" id="MobiDB-lite"/>
    </source>
</evidence>
<proteinExistence type="predicted"/>
<dbReference type="PROSITE" id="PS50835">
    <property type="entry name" value="IG_LIKE"/>
    <property type="match status" value="3"/>
</dbReference>
<evidence type="ECO:0000256" key="1">
    <source>
        <dbReference type="ARBA" id="ARBA00004236"/>
    </source>
</evidence>
<keyword evidence="13" id="KW-1185">Reference proteome</keyword>
<keyword evidence="10" id="KW-0812">Transmembrane</keyword>
<keyword evidence="7" id="KW-0325">Glycoprotein</keyword>
<reference evidence="14" key="1">
    <citation type="submission" date="2025-08" db="UniProtKB">
        <authorList>
            <consortium name="RefSeq"/>
        </authorList>
    </citation>
    <scope>IDENTIFICATION</scope>
    <source>
        <tissue evidence="14">Whole body</tissue>
    </source>
</reference>
<organism evidence="13 14">
    <name type="scientific">Sipha flava</name>
    <name type="common">yellow sugarcane aphid</name>
    <dbReference type="NCBI Taxonomy" id="143950"/>
    <lineage>
        <taxon>Eukaryota</taxon>
        <taxon>Metazoa</taxon>
        <taxon>Ecdysozoa</taxon>
        <taxon>Arthropoda</taxon>
        <taxon>Hexapoda</taxon>
        <taxon>Insecta</taxon>
        <taxon>Pterygota</taxon>
        <taxon>Neoptera</taxon>
        <taxon>Paraneoptera</taxon>
        <taxon>Hemiptera</taxon>
        <taxon>Sternorrhyncha</taxon>
        <taxon>Aphidomorpha</taxon>
        <taxon>Aphidoidea</taxon>
        <taxon>Aphididae</taxon>
        <taxon>Sipha</taxon>
    </lineage>
</organism>
<keyword evidence="3 11" id="KW-0732">Signal</keyword>
<dbReference type="FunFam" id="2.60.40.10:FF:000376">
    <property type="entry name" value="CLUMA_CG000981, isoform A"/>
    <property type="match status" value="1"/>
</dbReference>
<evidence type="ECO:0000256" key="11">
    <source>
        <dbReference type="SAM" id="SignalP"/>
    </source>
</evidence>
<dbReference type="InterPro" id="IPR013783">
    <property type="entry name" value="Ig-like_fold"/>
</dbReference>
<feature type="domain" description="Ig-like" evidence="12">
    <location>
        <begin position="244"/>
        <end position="338"/>
    </location>
</feature>
<evidence type="ECO:0000256" key="3">
    <source>
        <dbReference type="ARBA" id="ARBA00022729"/>
    </source>
</evidence>
<evidence type="ECO:0000313" key="13">
    <source>
        <dbReference type="Proteomes" id="UP000694846"/>
    </source>
</evidence>
<dbReference type="FunFam" id="2.60.40.10:FF:000328">
    <property type="entry name" value="CLUMA_CG000981, isoform A"/>
    <property type="match status" value="1"/>
</dbReference>
<dbReference type="GeneID" id="112693178"/>
<evidence type="ECO:0000259" key="12">
    <source>
        <dbReference type="PROSITE" id="PS50835"/>
    </source>
</evidence>
<evidence type="ECO:0000256" key="6">
    <source>
        <dbReference type="ARBA" id="ARBA00023157"/>
    </source>
</evidence>
<dbReference type="Gene3D" id="2.60.40.10">
    <property type="entry name" value="Immunoglobulins"/>
    <property type="match status" value="3"/>
</dbReference>
<dbReference type="GO" id="GO:0043005">
    <property type="term" value="C:neuron projection"/>
    <property type="evidence" value="ECO:0007669"/>
    <property type="project" value="TreeGrafter"/>
</dbReference>
<evidence type="ECO:0000313" key="14">
    <source>
        <dbReference type="RefSeq" id="XP_025423911.1"/>
    </source>
</evidence>
<evidence type="ECO:0000256" key="4">
    <source>
        <dbReference type="ARBA" id="ARBA00022737"/>
    </source>
</evidence>
<evidence type="ECO:0000256" key="5">
    <source>
        <dbReference type="ARBA" id="ARBA00023136"/>
    </source>
</evidence>
<dbReference type="Proteomes" id="UP000694846">
    <property type="component" value="Unplaced"/>
</dbReference>
<feature type="region of interest" description="Disordered" evidence="9">
    <location>
        <begin position="335"/>
        <end position="428"/>
    </location>
</feature>
<dbReference type="OrthoDB" id="10012075at2759"/>
<dbReference type="InterPro" id="IPR007110">
    <property type="entry name" value="Ig-like_dom"/>
</dbReference>
<dbReference type="InterPro" id="IPR036179">
    <property type="entry name" value="Ig-like_dom_sf"/>
</dbReference>
<dbReference type="SMART" id="SM00408">
    <property type="entry name" value="IGc2"/>
    <property type="match status" value="3"/>
</dbReference>
<dbReference type="GO" id="GO:0005886">
    <property type="term" value="C:plasma membrane"/>
    <property type="evidence" value="ECO:0007669"/>
    <property type="project" value="UniProtKB-SubCell"/>
</dbReference>
<keyword evidence="5 10" id="KW-0472">Membrane</keyword>
<keyword evidence="6" id="KW-1015">Disulfide bond</keyword>
<feature type="compositionally biased region" description="Polar residues" evidence="9">
    <location>
        <begin position="368"/>
        <end position="385"/>
    </location>
</feature>
<feature type="domain" description="Ig-like" evidence="12">
    <location>
        <begin position="149"/>
        <end position="234"/>
    </location>
</feature>
<dbReference type="InterPro" id="IPR003599">
    <property type="entry name" value="Ig_sub"/>
</dbReference>
<feature type="signal peptide" evidence="11">
    <location>
        <begin position="1"/>
        <end position="37"/>
    </location>
</feature>
<evidence type="ECO:0000256" key="7">
    <source>
        <dbReference type="ARBA" id="ARBA00023180"/>
    </source>
</evidence>
<dbReference type="SUPFAM" id="SSF48726">
    <property type="entry name" value="Immunoglobulin"/>
    <property type="match status" value="3"/>
</dbReference>
<dbReference type="InterPro" id="IPR003598">
    <property type="entry name" value="Ig_sub2"/>
</dbReference>
<keyword evidence="10" id="KW-1133">Transmembrane helix</keyword>
<feature type="domain" description="Ig-like" evidence="12">
    <location>
        <begin position="47"/>
        <end position="141"/>
    </location>
</feature>
<sequence length="456" mass="50668">MKPKFGGGHRRRVPIMTWCRASFAVTVVGLLCQFTTAAAPPVVMDDPEFTEPIVNVTVPAGRSVKLGCSVRNLGSYKVAWMHFEQSAILTVNSHVITRNPRITVSHDKHRTWFLHINNVQQEDRGRYMCQINTITAKTQIGYLNVVVPPSISDSLSSSDAIVREGSNVSLTCHVDGYPKPEIKWKRDDGLQININKTLTVSEWAGPTLELHRISRLDMGAYLCIATNSVPPSVSKRIKVSVDFPPMLWIPHQLVGVPLGYNVTLECYTEAHPTSLHYWTRDNGQMLHDNGKYKAVSVQGMPSYKVQMKLTIVDVSHTDYGVYKCVAKNSRGETDGTIRLYTSHPPTLAPELQRTENPSPSGIPALGPQWSTDGSNGLENGTSNEANGKDGKKDDDSVLNEITRSGQTYNKPKNSVMYNRPETTKNSSPRLIPTVSAMVLTAVIIHVFSRQNERRMM</sequence>
<evidence type="ECO:0000256" key="2">
    <source>
        <dbReference type="ARBA" id="ARBA00022475"/>
    </source>
</evidence>
<dbReference type="PANTHER" id="PTHR12231">
    <property type="entry name" value="CTX-RELATED TYPE I TRANSMEMBRANE PROTEIN"/>
    <property type="match status" value="1"/>
</dbReference>
<gene>
    <name evidence="14" type="primary">LOC112693178</name>
</gene>
<dbReference type="Pfam" id="PF13927">
    <property type="entry name" value="Ig_3"/>
    <property type="match status" value="2"/>
</dbReference>
<dbReference type="RefSeq" id="XP_025423911.1">
    <property type="nucleotide sequence ID" value="XM_025568126.1"/>
</dbReference>
<dbReference type="Pfam" id="PF07679">
    <property type="entry name" value="I-set"/>
    <property type="match status" value="1"/>
</dbReference>
<comment type="subcellular location">
    <subcellularLocation>
        <location evidence="1">Cell membrane</location>
    </subcellularLocation>
</comment>
<keyword evidence="4" id="KW-0677">Repeat</keyword>
<evidence type="ECO:0000256" key="8">
    <source>
        <dbReference type="ARBA" id="ARBA00023319"/>
    </source>
</evidence>
<dbReference type="PANTHER" id="PTHR12231:SF157">
    <property type="entry name" value="DPR-INTERACTING PROTEIN EPSILON-RELATED"/>
    <property type="match status" value="1"/>
</dbReference>